<proteinExistence type="predicted"/>
<protein>
    <submittedName>
        <fullName evidence="2">Uncharacterized protein</fullName>
    </submittedName>
</protein>
<keyword evidence="3" id="KW-1185">Reference proteome</keyword>
<organism evidence="2 3">
    <name type="scientific">Robiginitalea aurantiaca</name>
    <dbReference type="NCBI Taxonomy" id="3056915"/>
    <lineage>
        <taxon>Bacteria</taxon>
        <taxon>Pseudomonadati</taxon>
        <taxon>Bacteroidota</taxon>
        <taxon>Flavobacteriia</taxon>
        <taxon>Flavobacteriales</taxon>
        <taxon>Flavobacteriaceae</taxon>
        <taxon>Robiginitalea</taxon>
    </lineage>
</organism>
<dbReference type="RefSeq" id="WP_289723501.1">
    <property type="nucleotide sequence ID" value="NZ_JAUDUY010000001.1"/>
</dbReference>
<keyword evidence="1" id="KW-0812">Transmembrane</keyword>
<dbReference type="Proteomes" id="UP001174839">
    <property type="component" value="Unassembled WGS sequence"/>
</dbReference>
<accession>A0ABT7WB46</accession>
<evidence type="ECO:0000313" key="3">
    <source>
        <dbReference type="Proteomes" id="UP001174839"/>
    </source>
</evidence>
<dbReference type="PANTHER" id="PTHR36970:SF1">
    <property type="entry name" value="BESTROPHIN HOMOLOG"/>
    <property type="match status" value="1"/>
</dbReference>
<feature type="transmembrane region" description="Helical" evidence="1">
    <location>
        <begin position="139"/>
        <end position="161"/>
    </location>
</feature>
<keyword evidence="1" id="KW-0472">Membrane</keyword>
<dbReference type="PANTHER" id="PTHR36970">
    <property type="entry name" value="UNNAMED PRODUCT"/>
    <property type="match status" value="1"/>
</dbReference>
<feature type="transmembrane region" description="Helical" evidence="1">
    <location>
        <begin position="6"/>
        <end position="22"/>
    </location>
</feature>
<evidence type="ECO:0000313" key="2">
    <source>
        <dbReference type="EMBL" id="MDM9630138.1"/>
    </source>
</evidence>
<comment type="caution">
    <text evidence="2">The sequence shown here is derived from an EMBL/GenBank/DDBJ whole genome shotgun (WGS) entry which is preliminary data.</text>
</comment>
<feature type="transmembrane region" description="Helical" evidence="1">
    <location>
        <begin position="167"/>
        <end position="186"/>
    </location>
</feature>
<dbReference type="EMBL" id="JAUDUY010000001">
    <property type="protein sequence ID" value="MDM9630138.1"/>
    <property type="molecule type" value="Genomic_DNA"/>
</dbReference>
<keyword evidence="1" id="KW-1133">Transmembrane helix</keyword>
<sequence length="211" mass="24798">MDLTLLSIAIVFPLVFNIRGAFRRREKALQHLSQYRAALKTIFFYLQLSFSLTEKDRKKLEDILEHISEETVRHLRKSTDETAAVDAAMDELQEFVIHLRDDIPGRIRDRIFRYMNDLVEGFENVHAINIHRTPIALKAYCLVFIYVFPFIYAPTIVYNIGATNNDWVVYFIVVATEFILISLYNIQDQIEYPFDNVGVDDIKLENFKINR</sequence>
<reference evidence="2" key="1">
    <citation type="submission" date="2023-06" db="EMBL/GenBank/DDBJ databases">
        <title>Robiginitalea aurantiacus sp. nov. and Algoriphagus sediminis sp. nov., isolated from coastal sediment.</title>
        <authorList>
            <person name="Zhou Z.Y."/>
            <person name="An J."/>
            <person name="Jia Y.W."/>
            <person name="Du Z.J."/>
        </authorList>
    </citation>
    <scope>NUCLEOTIDE SEQUENCE</scope>
    <source>
        <strain evidence="2">M39</strain>
    </source>
</reference>
<name>A0ABT7WB46_9FLAO</name>
<evidence type="ECO:0000256" key="1">
    <source>
        <dbReference type="SAM" id="Phobius"/>
    </source>
</evidence>
<gene>
    <name evidence="2" type="ORF">QU605_01555</name>
</gene>